<dbReference type="Proteomes" id="UP000315235">
    <property type="component" value="Unassembled WGS sequence"/>
</dbReference>
<accession>A0A553H4D5</accession>
<dbReference type="Gene3D" id="2.40.160.10">
    <property type="entry name" value="Porin"/>
    <property type="match status" value="1"/>
</dbReference>
<feature type="chain" id="PRO_5021985677" evidence="4">
    <location>
        <begin position="28"/>
        <end position="413"/>
    </location>
</feature>
<dbReference type="RefSeq" id="WP_143486251.1">
    <property type="nucleotide sequence ID" value="NZ_VJOY01000001.1"/>
</dbReference>
<reference evidence="5 6" key="1">
    <citation type="submission" date="2019-07" db="EMBL/GenBank/DDBJ databases">
        <title>Pseudomonas mangiferae sp. nov., isolated from bark of mango tree in Thailand.</title>
        <authorList>
            <person name="Srisuk N."/>
            <person name="Anurat P."/>
        </authorList>
    </citation>
    <scope>NUCLEOTIDE SEQUENCE [LARGE SCALE GENOMIC DNA]</scope>
    <source>
        <strain evidence="5 6">DMKU_BBB3-04</strain>
    </source>
</reference>
<proteinExistence type="inferred from homology"/>
<dbReference type="InterPro" id="IPR023614">
    <property type="entry name" value="Porin_dom_sf"/>
</dbReference>
<evidence type="ECO:0000256" key="3">
    <source>
        <dbReference type="ARBA" id="ARBA00022729"/>
    </source>
</evidence>
<dbReference type="OrthoDB" id="6759120at2"/>
<evidence type="ECO:0000256" key="4">
    <source>
        <dbReference type="SAM" id="SignalP"/>
    </source>
</evidence>
<evidence type="ECO:0000256" key="1">
    <source>
        <dbReference type="ARBA" id="ARBA00009075"/>
    </source>
</evidence>
<comment type="similarity">
    <text evidence="1">Belongs to the outer membrane porin (Opr) (TC 1.B.25) family.</text>
</comment>
<dbReference type="PANTHER" id="PTHR34596:SF2">
    <property type="entry name" value="CHITOPORIN"/>
    <property type="match status" value="1"/>
</dbReference>
<sequence length="413" mass="44561">MNKSPLAHLCGLLALPPVLALPSLAHADFLGDSTATLQLRNFYFNRDLRDSGVAQSKREEWAQGFILNVKSGYTEGTVGFGLDLYGALGLKLDSSGARAGTGLLPNAFGDSGPDEYTDLSGALKAKISKTELKVGGFMPKSPVLLSSDARLLPPLFNGITLQSADIDNLLLDAGRFDHVNYRNSSGNHDDLLAGNYGASGDHFDYLGAAYTLSPHATLSYWRGELADVYKQNYVGAVLSHPVGDWSLGANLGYFDSSEAGGARAGDIDNGLTSVLLSASTGTHTFRVGYQDNGGDTPFPYLQDADANVANVVQILDFTRAKERSWQARYDLDFAKLGVPGLVFLTRYLKGDNFDVAGGDGKEWERDIDVTYTVQDGPLKNVSVRWRNAMVRSNASIGDLDENRLILSYTLPLK</sequence>
<organism evidence="5 6">
    <name type="scientific">Pseudomonas mangiferae</name>
    <dbReference type="NCBI Taxonomy" id="2593654"/>
    <lineage>
        <taxon>Bacteria</taxon>
        <taxon>Pseudomonadati</taxon>
        <taxon>Pseudomonadota</taxon>
        <taxon>Gammaproteobacteria</taxon>
        <taxon>Pseudomonadales</taxon>
        <taxon>Pseudomonadaceae</taxon>
        <taxon>Pseudomonas</taxon>
    </lineage>
</organism>
<feature type="signal peptide" evidence="4">
    <location>
        <begin position="1"/>
        <end position="27"/>
    </location>
</feature>
<evidence type="ECO:0000313" key="5">
    <source>
        <dbReference type="EMBL" id="TRX76620.1"/>
    </source>
</evidence>
<evidence type="ECO:0000313" key="6">
    <source>
        <dbReference type="Proteomes" id="UP000315235"/>
    </source>
</evidence>
<dbReference type="PANTHER" id="PTHR34596">
    <property type="entry name" value="CHITOPORIN"/>
    <property type="match status" value="1"/>
</dbReference>
<gene>
    <name evidence="5" type="ORF">FM069_00935</name>
</gene>
<keyword evidence="2" id="KW-0813">Transport</keyword>
<name>A0A553H4D5_9PSED</name>
<dbReference type="AlphaFoldDB" id="A0A553H4D5"/>
<keyword evidence="3 4" id="KW-0732">Signal</keyword>
<comment type="caution">
    <text evidence="5">The sequence shown here is derived from an EMBL/GenBank/DDBJ whole genome shotgun (WGS) entry which is preliminary data.</text>
</comment>
<dbReference type="InterPro" id="IPR005318">
    <property type="entry name" value="OM_porin_bac"/>
</dbReference>
<dbReference type="GO" id="GO:0015288">
    <property type="term" value="F:porin activity"/>
    <property type="evidence" value="ECO:0007669"/>
    <property type="project" value="TreeGrafter"/>
</dbReference>
<keyword evidence="6" id="KW-1185">Reference proteome</keyword>
<dbReference type="GO" id="GO:0016020">
    <property type="term" value="C:membrane"/>
    <property type="evidence" value="ECO:0007669"/>
    <property type="project" value="InterPro"/>
</dbReference>
<dbReference type="EMBL" id="VJOY01000001">
    <property type="protein sequence ID" value="TRX76620.1"/>
    <property type="molecule type" value="Genomic_DNA"/>
</dbReference>
<evidence type="ECO:0000256" key="2">
    <source>
        <dbReference type="ARBA" id="ARBA00022448"/>
    </source>
</evidence>
<dbReference type="Pfam" id="PF03573">
    <property type="entry name" value="OprD"/>
    <property type="match status" value="1"/>
</dbReference>
<protein>
    <submittedName>
        <fullName evidence="5">OprD family porin</fullName>
    </submittedName>
</protein>